<keyword evidence="4" id="KW-1185">Reference proteome</keyword>
<dbReference type="SUPFAM" id="SSF47473">
    <property type="entry name" value="EF-hand"/>
    <property type="match status" value="1"/>
</dbReference>
<evidence type="ECO:0000313" key="4">
    <source>
        <dbReference type="Proteomes" id="UP000199586"/>
    </source>
</evidence>
<dbReference type="STRING" id="634430.SAMN04488241_10768"/>
<dbReference type="InterPro" id="IPR002048">
    <property type="entry name" value="EF_hand_dom"/>
</dbReference>
<sequence>MRFVTYILGPAILLACIGAEVFAQPPGPATKAKAAAVDPRLMAEFKASDTNKDGVLDRQEVDARVKRMAAGSKRLTPAQADKLTDRYFTLADANRNGKITPVEMQALLRAVASRYDTNGDGTVSLAERAAARAAIAAEAKGKATPGR</sequence>
<keyword evidence="1" id="KW-0732">Signal</keyword>
<feature type="chain" id="PRO_5011688053" evidence="1">
    <location>
        <begin position="24"/>
        <end position="147"/>
    </location>
</feature>
<proteinExistence type="predicted"/>
<dbReference type="GO" id="GO:0005509">
    <property type="term" value="F:calcium ion binding"/>
    <property type="evidence" value="ECO:0007669"/>
    <property type="project" value="InterPro"/>
</dbReference>
<dbReference type="PROSITE" id="PS51257">
    <property type="entry name" value="PROKAR_LIPOPROTEIN"/>
    <property type="match status" value="1"/>
</dbReference>
<dbReference type="PROSITE" id="PS50222">
    <property type="entry name" value="EF_HAND_2"/>
    <property type="match status" value="2"/>
</dbReference>
<dbReference type="Gene3D" id="1.10.238.10">
    <property type="entry name" value="EF-hand"/>
    <property type="match status" value="1"/>
</dbReference>
<accession>A0A1I5T7C5</accession>
<evidence type="ECO:0000313" key="3">
    <source>
        <dbReference type="EMBL" id="SFP78386.1"/>
    </source>
</evidence>
<evidence type="ECO:0000256" key="1">
    <source>
        <dbReference type="SAM" id="SignalP"/>
    </source>
</evidence>
<protein>
    <submittedName>
        <fullName evidence="3">EF hand</fullName>
    </submittedName>
</protein>
<feature type="signal peptide" evidence="1">
    <location>
        <begin position="1"/>
        <end position="23"/>
    </location>
</feature>
<feature type="domain" description="EF-hand" evidence="2">
    <location>
        <begin position="36"/>
        <end position="71"/>
    </location>
</feature>
<dbReference type="RefSeq" id="WP_093333489.1">
    <property type="nucleotide sequence ID" value="NZ_FOXP01000007.1"/>
</dbReference>
<dbReference type="Proteomes" id="UP000199586">
    <property type="component" value="Unassembled WGS sequence"/>
</dbReference>
<feature type="domain" description="EF-hand" evidence="2">
    <location>
        <begin position="79"/>
        <end position="114"/>
    </location>
</feature>
<dbReference type="PROSITE" id="PS00018">
    <property type="entry name" value="EF_HAND_1"/>
    <property type="match status" value="2"/>
</dbReference>
<dbReference type="InterPro" id="IPR018247">
    <property type="entry name" value="EF_Hand_1_Ca_BS"/>
</dbReference>
<dbReference type="OrthoDB" id="7568339at2"/>
<reference evidence="3 4" key="1">
    <citation type="submission" date="2016-10" db="EMBL/GenBank/DDBJ databases">
        <authorList>
            <person name="de Groot N.N."/>
        </authorList>
    </citation>
    <scope>NUCLEOTIDE SEQUENCE [LARGE SCALE GENOMIC DNA]</scope>
    <source>
        <strain evidence="3 4">CGMCC 1.9113</strain>
    </source>
</reference>
<dbReference type="SMART" id="SM00054">
    <property type="entry name" value="EFh"/>
    <property type="match status" value="2"/>
</dbReference>
<organism evidence="3 4">
    <name type="scientific">Sphingomonas rubra</name>
    <dbReference type="NCBI Taxonomy" id="634430"/>
    <lineage>
        <taxon>Bacteria</taxon>
        <taxon>Pseudomonadati</taxon>
        <taxon>Pseudomonadota</taxon>
        <taxon>Alphaproteobacteria</taxon>
        <taxon>Sphingomonadales</taxon>
        <taxon>Sphingomonadaceae</taxon>
        <taxon>Sphingomonas</taxon>
    </lineage>
</organism>
<evidence type="ECO:0000259" key="2">
    <source>
        <dbReference type="PROSITE" id="PS50222"/>
    </source>
</evidence>
<dbReference type="AlphaFoldDB" id="A0A1I5T7C5"/>
<gene>
    <name evidence="3" type="ORF">SAMN04488241_10768</name>
</gene>
<dbReference type="Pfam" id="PF13202">
    <property type="entry name" value="EF-hand_5"/>
    <property type="match status" value="3"/>
</dbReference>
<dbReference type="InterPro" id="IPR011992">
    <property type="entry name" value="EF-hand-dom_pair"/>
</dbReference>
<dbReference type="EMBL" id="FOXP01000007">
    <property type="protein sequence ID" value="SFP78386.1"/>
    <property type="molecule type" value="Genomic_DNA"/>
</dbReference>
<name>A0A1I5T7C5_9SPHN</name>